<dbReference type="EMBL" id="JAGIOO010000001">
    <property type="protein sequence ID" value="MBP2471308.1"/>
    <property type="molecule type" value="Genomic_DNA"/>
</dbReference>
<dbReference type="Gene3D" id="3.40.190.80">
    <property type="match status" value="1"/>
</dbReference>
<dbReference type="GO" id="GO:0052834">
    <property type="term" value="F:inositol monophosphate phosphatase activity"/>
    <property type="evidence" value="ECO:0007669"/>
    <property type="project" value="UniProtKB-EC"/>
</dbReference>
<evidence type="ECO:0000313" key="1">
    <source>
        <dbReference type="EMBL" id="MBP2471308.1"/>
    </source>
</evidence>
<dbReference type="Gene3D" id="3.30.540.10">
    <property type="entry name" value="Fructose-1,6-Bisphosphatase, subunit A, domain 1"/>
    <property type="match status" value="1"/>
</dbReference>
<dbReference type="Proteomes" id="UP001519363">
    <property type="component" value="Unassembled WGS sequence"/>
</dbReference>
<keyword evidence="1" id="KW-0378">Hydrolase</keyword>
<dbReference type="RefSeq" id="WP_086788404.1">
    <property type="nucleotide sequence ID" value="NZ_JAGIOO010000001.1"/>
</dbReference>
<dbReference type="EC" id="3.1.3.25" evidence="1"/>
<evidence type="ECO:0000313" key="2">
    <source>
        <dbReference type="Proteomes" id="UP001519363"/>
    </source>
</evidence>
<dbReference type="Pfam" id="PF00459">
    <property type="entry name" value="Inositol_P"/>
    <property type="match status" value="1"/>
</dbReference>
<protein>
    <submittedName>
        <fullName evidence="1">Myo-inositol-1(Or 4)-monophosphatase</fullName>
        <ecNumber evidence="1">3.1.3.25</ecNumber>
    </submittedName>
</protein>
<comment type="caution">
    <text evidence="1">The sequence shown here is derived from an EMBL/GenBank/DDBJ whole genome shotgun (WGS) entry which is preliminary data.</text>
</comment>
<keyword evidence="2" id="KW-1185">Reference proteome</keyword>
<proteinExistence type="predicted"/>
<gene>
    <name evidence="1" type="ORF">JOF53_000180</name>
</gene>
<organism evidence="1 2">
    <name type="scientific">Crossiella equi</name>
    <dbReference type="NCBI Taxonomy" id="130796"/>
    <lineage>
        <taxon>Bacteria</taxon>
        <taxon>Bacillati</taxon>
        <taxon>Actinomycetota</taxon>
        <taxon>Actinomycetes</taxon>
        <taxon>Pseudonocardiales</taxon>
        <taxon>Pseudonocardiaceae</taxon>
        <taxon>Crossiella</taxon>
    </lineage>
</organism>
<dbReference type="PANTHER" id="PTHR20854">
    <property type="entry name" value="INOSITOL MONOPHOSPHATASE"/>
    <property type="match status" value="1"/>
</dbReference>
<sequence length="253" mass="25362">MNIELLTAVADAVTLAAKELVPGDGTEVLAAMAANDERVLARLRPALTGLVPDAGWLDEEFASAALPPGRWWLADPADGNVNLVHGLPEVTVAVTLVEDNIPRLTVVHAPVSGRTWTALAGHGAWQDGQPVHVSAKTALAVAMGATTQPVHGAGQAAAAGQAYAALAGAGVVVRAGVPSTQHLAQVASGVLDLFWRVGADRVESAAGALLVAEAGGVVTDLGGRPWSLGADSLLAAAPGVHAAALAVLAEVGR</sequence>
<dbReference type="SUPFAM" id="SSF56655">
    <property type="entry name" value="Carbohydrate phosphatase"/>
    <property type="match status" value="1"/>
</dbReference>
<reference evidence="1 2" key="1">
    <citation type="submission" date="2021-03" db="EMBL/GenBank/DDBJ databases">
        <title>Sequencing the genomes of 1000 actinobacteria strains.</title>
        <authorList>
            <person name="Klenk H.-P."/>
        </authorList>
    </citation>
    <scope>NUCLEOTIDE SEQUENCE [LARGE SCALE GENOMIC DNA]</scope>
    <source>
        <strain evidence="1 2">DSM 44580</strain>
    </source>
</reference>
<dbReference type="InterPro" id="IPR000760">
    <property type="entry name" value="Inositol_monophosphatase-like"/>
</dbReference>
<dbReference type="PANTHER" id="PTHR20854:SF4">
    <property type="entry name" value="INOSITOL-1-MONOPHOSPHATASE-RELATED"/>
    <property type="match status" value="1"/>
</dbReference>
<accession>A0ABS5A407</accession>
<name>A0ABS5A407_9PSEU</name>
<dbReference type="PRINTS" id="PR00377">
    <property type="entry name" value="IMPHPHTASES"/>
</dbReference>